<protein>
    <submittedName>
        <fullName evidence="4">Pentatricopeptide repeat-containing protein</fullName>
        <ecNumber evidence="4">3.6.1.-</ecNumber>
    </submittedName>
</protein>
<dbReference type="NCBIfam" id="TIGR00756">
    <property type="entry name" value="PPR"/>
    <property type="match status" value="4"/>
</dbReference>
<dbReference type="InterPro" id="IPR032867">
    <property type="entry name" value="DYW_dom"/>
</dbReference>
<sequence>MDFQLRSYFHGINLTVASKMEILCLEPTPHAIGSCNSLAFLKQTHAVLLKSPNPNPNLLPKLIASYHRLGDPCSAVLALDRSPQQQDAFFFNSLIQCYIFNSQFRCTFELYIKMITRGIPPNQYTFPLLFRACSSSLVLDCGVQLHSHSIKCGFISNFFVAAAAMDMYMKNAEVERARKVFDGMPERDTVAWNVLVTGYSQNWMSKEALAAYNEMQSAGFDVGQSAVASILSACSQLQLLHQGKFIHAWVLKYGFDADTVTATALIEMYANCEDVKSANRVFDEMNAKDLVSWNCLIAGCARKGFIEGAIRLLVDMQKHGLKPNGSSLAGILPSIAQTGMLHMGKSCHGFTIRHHLAEDEFVRAALLDFYAKSGDLRIAQRIFDTMSSRSVVDWSAMIAGYGTHGNGTKALDLFDEMLASNARPNHVTFVGVLSACVHSGLIEKGKKYFQSMIQEHGITPLPQHFACMVDLLARAAHFNEAMELISSMPVEPAAGVWGALLSGCRVHGNIKLAKLAGKKLFELSPSEPGFYVLLSNTYAAAGMWEEVGEVRKRMREMGLRKEAGWSSIEIGREIHYFISGDTSHHDSCEIYQKVEEMVEESGRLGYKVQVQAVLHDVDQGMKGKMLKGHSEKLAMAYGLLKTAAGRPIRVVKNLRTCEDCHVFAKYVSMVTARQIILRDGVRFHHISGGDCTCGDYW</sequence>
<dbReference type="FunFam" id="1.25.40.10:FF:000344">
    <property type="entry name" value="Pentatricopeptide repeat-containing protein"/>
    <property type="match status" value="1"/>
</dbReference>
<dbReference type="EC" id="3.6.1.-" evidence="4"/>
<name>A0A2I0ASH1_9ASPA</name>
<keyword evidence="5" id="KW-1185">Reference proteome</keyword>
<dbReference type="OrthoDB" id="775915at2759"/>
<feature type="repeat" description="PPR" evidence="2">
    <location>
        <begin position="87"/>
        <end position="121"/>
    </location>
</feature>
<evidence type="ECO:0000256" key="1">
    <source>
        <dbReference type="ARBA" id="ARBA00022737"/>
    </source>
</evidence>
<dbReference type="FunFam" id="1.25.40.10:FF:000073">
    <property type="entry name" value="Pentatricopeptide repeat-containing protein chloroplastic"/>
    <property type="match status" value="1"/>
</dbReference>
<gene>
    <name evidence="4" type="primary">PCMP-H40</name>
    <name evidence="4" type="ORF">AXF42_Ash008788</name>
</gene>
<evidence type="ECO:0000313" key="4">
    <source>
        <dbReference type="EMBL" id="PKA58501.1"/>
    </source>
</evidence>
<dbReference type="PANTHER" id="PTHR47926">
    <property type="entry name" value="PENTATRICOPEPTIDE REPEAT-CONTAINING PROTEIN"/>
    <property type="match status" value="1"/>
</dbReference>
<evidence type="ECO:0000313" key="5">
    <source>
        <dbReference type="Proteomes" id="UP000236161"/>
    </source>
</evidence>
<dbReference type="FunFam" id="1.25.40.10:FF:000090">
    <property type="entry name" value="Pentatricopeptide repeat-containing protein, chloroplastic"/>
    <property type="match status" value="1"/>
</dbReference>
<dbReference type="AlphaFoldDB" id="A0A2I0ASH1"/>
<dbReference type="Pfam" id="PF20431">
    <property type="entry name" value="E_motif"/>
    <property type="match status" value="1"/>
</dbReference>
<dbReference type="EMBL" id="KZ451951">
    <property type="protein sequence ID" value="PKA58501.1"/>
    <property type="molecule type" value="Genomic_DNA"/>
</dbReference>
<evidence type="ECO:0000256" key="2">
    <source>
        <dbReference type="PROSITE-ProRule" id="PRU00708"/>
    </source>
</evidence>
<dbReference type="PANTHER" id="PTHR47926:SF347">
    <property type="entry name" value="PENTATRICOPEPTIDE REPEAT-CONTAINING PROTEIN"/>
    <property type="match status" value="1"/>
</dbReference>
<dbReference type="GO" id="GO:0009451">
    <property type="term" value="P:RNA modification"/>
    <property type="evidence" value="ECO:0007669"/>
    <property type="project" value="InterPro"/>
</dbReference>
<dbReference type="GO" id="GO:0003729">
    <property type="term" value="F:mRNA binding"/>
    <property type="evidence" value="ECO:0007669"/>
    <property type="project" value="UniProtKB-ARBA"/>
</dbReference>
<accession>A0A2I0ASH1</accession>
<dbReference type="GO" id="GO:0016787">
    <property type="term" value="F:hydrolase activity"/>
    <property type="evidence" value="ECO:0007669"/>
    <property type="project" value="UniProtKB-KW"/>
</dbReference>
<dbReference type="GO" id="GO:0008270">
    <property type="term" value="F:zinc ion binding"/>
    <property type="evidence" value="ECO:0007669"/>
    <property type="project" value="InterPro"/>
</dbReference>
<dbReference type="InterPro" id="IPR046848">
    <property type="entry name" value="E_motif"/>
</dbReference>
<keyword evidence="1" id="KW-0677">Repeat</keyword>
<dbReference type="Proteomes" id="UP000236161">
    <property type="component" value="Unassembled WGS sequence"/>
</dbReference>
<feature type="domain" description="DYW" evidence="3">
    <location>
        <begin position="605"/>
        <end position="697"/>
    </location>
</feature>
<feature type="repeat" description="PPR" evidence="2">
    <location>
        <begin position="390"/>
        <end position="424"/>
    </location>
</feature>
<dbReference type="Pfam" id="PF01535">
    <property type="entry name" value="PPR"/>
    <property type="match status" value="1"/>
</dbReference>
<dbReference type="InterPro" id="IPR002885">
    <property type="entry name" value="PPR_rpt"/>
</dbReference>
<dbReference type="PROSITE" id="PS51375">
    <property type="entry name" value="PPR"/>
    <property type="match status" value="5"/>
</dbReference>
<dbReference type="Pfam" id="PF14432">
    <property type="entry name" value="DYW_deaminase"/>
    <property type="match status" value="1"/>
</dbReference>
<keyword evidence="4" id="KW-0378">Hydrolase</keyword>
<reference evidence="4 5" key="1">
    <citation type="journal article" date="2017" name="Nature">
        <title>The Apostasia genome and the evolution of orchids.</title>
        <authorList>
            <person name="Zhang G.Q."/>
            <person name="Liu K.W."/>
            <person name="Li Z."/>
            <person name="Lohaus R."/>
            <person name="Hsiao Y.Y."/>
            <person name="Niu S.C."/>
            <person name="Wang J.Y."/>
            <person name="Lin Y.C."/>
            <person name="Xu Q."/>
            <person name="Chen L.J."/>
            <person name="Yoshida K."/>
            <person name="Fujiwara S."/>
            <person name="Wang Z.W."/>
            <person name="Zhang Y.Q."/>
            <person name="Mitsuda N."/>
            <person name="Wang M."/>
            <person name="Liu G.H."/>
            <person name="Pecoraro L."/>
            <person name="Huang H.X."/>
            <person name="Xiao X.J."/>
            <person name="Lin M."/>
            <person name="Wu X.Y."/>
            <person name="Wu W.L."/>
            <person name="Chen Y.Y."/>
            <person name="Chang S.B."/>
            <person name="Sakamoto S."/>
            <person name="Ohme-Takagi M."/>
            <person name="Yagi M."/>
            <person name="Zeng S.J."/>
            <person name="Shen C.Y."/>
            <person name="Yeh C.M."/>
            <person name="Luo Y.B."/>
            <person name="Tsai W.C."/>
            <person name="Van de Peer Y."/>
            <person name="Liu Z.J."/>
        </authorList>
    </citation>
    <scope>NUCLEOTIDE SEQUENCE [LARGE SCALE GENOMIC DNA]</scope>
    <source>
        <strain evidence="5">cv. Shenzhen</strain>
        <tissue evidence="4">Stem</tissue>
    </source>
</reference>
<proteinExistence type="predicted"/>
<dbReference type="SUPFAM" id="SSF48452">
    <property type="entry name" value="TPR-like"/>
    <property type="match status" value="1"/>
</dbReference>
<dbReference type="Gene3D" id="1.25.40.10">
    <property type="entry name" value="Tetratricopeptide repeat domain"/>
    <property type="match status" value="4"/>
</dbReference>
<dbReference type="InterPro" id="IPR011990">
    <property type="entry name" value="TPR-like_helical_dom_sf"/>
</dbReference>
<evidence type="ECO:0000259" key="3">
    <source>
        <dbReference type="Pfam" id="PF14432"/>
    </source>
</evidence>
<dbReference type="Pfam" id="PF13812">
    <property type="entry name" value="PPR_3"/>
    <property type="match status" value="1"/>
</dbReference>
<feature type="repeat" description="PPR" evidence="2">
    <location>
        <begin position="188"/>
        <end position="222"/>
    </location>
</feature>
<organism evidence="4 5">
    <name type="scientific">Apostasia shenzhenica</name>
    <dbReference type="NCBI Taxonomy" id="1088818"/>
    <lineage>
        <taxon>Eukaryota</taxon>
        <taxon>Viridiplantae</taxon>
        <taxon>Streptophyta</taxon>
        <taxon>Embryophyta</taxon>
        <taxon>Tracheophyta</taxon>
        <taxon>Spermatophyta</taxon>
        <taxon>Magnoliopsida</taxon>
        <taxon>Liliopsida</taxon>
        <taxon>Asparagales</taxon>
        <taxon>Orchidaceae</taxon>
        <taxon>Apostasioideae</taxon>
        <taxon>Apostasia</taxon>
    </lineage>
</organism>
<dbReference type="Pfam" id="PF13041">
    <property type="entry name" value="PPR_2"/>
    <property type="match status" value="3"/>
</dbReference>
<feature type="repeat" description="PPR" evidence="2">
    <location>
        <begin position="425"/>
        <end position="460"/>
    </location>
</feature>
<feature type="repeat" description="PPR" evidence="2">
    <location>
        <begin position="289"/>
        <end position="323"/>
    </location>
</feature>
<dbReference type="InterPro" id="IPR046960">
    <property type="entry name" value="PPR_At4g14850-like_plant"/>
</dbReference>